<name>A0A0F9Q6U4_9ZZZZ</name>
<evidence type="ECO:0000313" key="3">
    <source>
        <dbReference type="EMBL" id="KKN08946.1"/>
    </source>
</evidence>
<dbReference type="GO" id="GO:0003924">
    <property type="term" value="F:GTPase activity"/>
    <property type="evidence" value="ECO:0007669"/>
    <property type="project" value="TreeGrafter"/>
</dbReference>
<dbReference type="InterPro" id="IPR027417">
    <property type="entry name" value="P-loop_NTPase"/>
</dbReference>
<dbReference type="GO" id="GO:1990131">
    <property type="term" value="C:Gtr1-Gtr2 GTPase complex"/>
    <property type="evidence" value="ECO:0007669"/>
    <property type="project" value="TreeGrafter"/>
</dbReference>
<protein>
    <recommendedName>
        <fullName evidence="4">G domain-containing protein</fullName>
    </recommendedName>
</protein>
<dbReference type="SUPFAM" id="SSF52540">
    <property type="entry name" value="P-loop containing nucleoside triphosphate hydrolases"/>
    <property type="match status" value="1"/>
</dbReference>
<dbReference type="InterPro" id="IPR006762">
    <property type="entry name" value="Gtr1_RagA"/>
</dbReference>
<evidence type="ECO:0000256" key="1">
    <source>
        <dbReference type="ARBA" id="ARBA00022741"/>
    </source>
</evidence>
<evidence type="ECO:0000256" key="2">
    <source>
        <dbReference type="ARBA" id="ARBA00023134"/>
    </source>
</evidence>
<dbReference type="GO" id="GO:0005634">
    <property type="term" value="C:nucleus"/>
    <property type="evidence" value="ECO:0007669"/>
    <property type="project" value="TreeGrafter"/>
</dbReference>
<dbReference type="GO" id="GO:1904263">
    <property type="term" value="P:positive regulation of TORC1 signaling"/>
    <property type="evidence" value="ECO:0007669"/>
    <property type="project" value="TreeGrafter"/>
</dbReference>
<keyword evidence="1" id="KW-0547">Nucleotide-binding</keyword>
<dbReference type="GO" id="GO:0005764">
    <property type="term" value="C:lysosome"/>
    <property type="evidence" value="ECO:0007669"/>
    <property type="project" value="TreeGrafter"/>
</dbReference>
<evidence type="ECO:0008006" key="4">
    <source>
        <dbReference type="Google" id="ProtNLM"/>
    </source>
</evidence>
<dbReference type="GO" id="GO:0010507">
    <property type="term" value="P:negative regulation of autophagy"/>
    <property type="evidence" value="ECO:0007669"/>
    <property type="project" value="TreeGrafter"/>
</dbReference>
<dbReference type="AlphaFoldDB" id="A0A0F9Q6U4"/>
<dbReference type="Gene3D" id="3.40.50.300">
    <property type="entry name" value="P-loop containing nucleotide triphosphate hydrolases"/>
    <property type="match status" value="1"/>
</dbReference>
<accession>A0A0F9Q6U4</accession>
<dbReference type="GO" id="GO:0009267">
    <property type="term" value="P:cellular response to starvation"/>
    <property type="evidence" value="ECO:0007669"/>
    <property type="project" value="TreeGrafter"/>
</dbReference>
<dbReference type="EMBL" id="LAZR01004400">
    <property type="protein sequence ID" value="KKN08946.1"/>
    <property type="molecule type" value="Genomic_DNA"/>
</dbReference>
<gene>
    <name evidence="3" type="ORF">LCGC14_1051550</name>
</gene>
<dbReference type="PANTHER" id="PTHR11259">
    <property type="entry name" value="RAS-RELATED GTP BINDING RAG/GTR YEAST"/>
    <property type="match status" value="1"/>
</dbReference>
<dbReference type="Pfam" id="PF04670">
    <property type="entry name" value="Gtr1_RagA"/>
    <property type="match status" value="1"/>
</dbReference>
<dbReference type="PANTHER" id="PTHR11259:SF2">
    <property type="entry name" value="GH16429P"/>
    <property type="match status" value="1"/>
</dbReference>
<organism evidence="3">
    <name type="scientific">marine sediment metagenome</name>
    <dbReference type="NCBI Taxonomy" id="412755"/>
    <lineage>
        <taxon>unclassified sequences</taxon>
        <taxon>metagenomes</taxon>
        <taxon>ecological metagenomes</taxon>
    </lineage>
</organism>
<dbReference type="GO" id="GO:0005525">
    <property type="term" value="F:GTP binding"/>
    <property type="evidence" value="ECO:0007669"/>
    <property type="project" value="UniProtKB-KW"/>
</dbReference>
<reference evidence="3" key="1">
    <citation type="journal article" date="2015" name="Nature">
        <title>Complex archaea that bridge the gap between prokaryotes and eukaryotes.</title>
        <authorList>
            <person name="Spang A."/>
            <person name="Saw J.H."/>
            <person name="Jorgensen S.L."/>
            <person name="Zaremba-Niedzwiedzka K."/>
            <person name="Martijn J."/>
            <person name="Lind A.E."/>
            <person name="van Eijk R."/>
            <person name="Schleper C."/>
            <person name="Guy L."/>
            <person name="Ettema T.J."/>
        </authorList>
    </citation>
    <scope>NUCLEOTIDE SEQUENCE</scope>
</reference>
<proteinExistence type="predicted"/>
<keyword evidence="2" id="KW-0342">GTP-binding</keyword>
<comment type="caution">
    <text evidence="3">The sequence shown here is derived from an EMBL/GenBank/DDBJ whole genome shotgun (WGS) entry which is preliminary data.</text>
</comment>
<sequence length="305" mass="34858">MVTKRVALVGKPEVGKTTIKKVIFEGEDPNKLVLFPLEATIGMKHSVHNFMDLTISLLDTPGQSLPILLKDEEKQIMSFENTGAIIYVFDYPTWITDSQDVIDDIQSLYKINKHHQFGAKIILFLHKIDLLINKKIGSKLDLISKQIARQLNLPEELPLYFTSLHPNLIYTISNAVSDTFSNFSEDSQNLKKIIKNKISELSKTICFVSNQDNNLIIQVSSPSFDTTVLYYLYEKIYHTSKSPEESLAKTRFVNAGSKILILATENFSDVYPNFNQLSIFSETLEENELNELIKDIKNELEQKYN</sequence>